<dbReference type="AlphaFoldDB" id="A0A6A5RBP1"/>
<dbReference type="GeneID" id="54347016"/>
<sequence length="202" mass="21852">MGRASRQAIDNLHSKLTPARASVLVRLLAIALAAHDDCCPRLVLRCALTCTALHALILRTAGGERGCSLSSSARLLAHHACDCADRLGTLSRNCSLLARGRLEGRKTATALNSGMAHRSILLHNARAPSLHSIHLHCDHFRCHPGSSIPQPVSLPRAERNPTASQRPQQMFTLLLTKWEDLAHSERAFALPRNPDAPEAALA</sequence>
<evidence type="ECO:0000313" key="1">
    <source>
        <dbReference type="EMBL" id="KAF1923217.1"/>
    </source>
</evidence>
<accession>A0A6A5RBP1</accession>
<proteinExistence type="predicted"/>
<protein>
    <submittedName>
        <fullName evidence="1">Uncharacterized protein</fullName>
    </submittedName>
</protein>
<evidence type="ECO:0000313" key="2">
    <source>
        <dbReference type="Proteomes" id="UP000800082"/>
    </source>
</evidence>
<keyword evidence="2" id="KW-1185">Reference proteome</keyword>
<reference evidence="1" key="1">
    <citation type="journal article" date="2020" name="Stud. Mycol.">
        <title>101 Dothideomycetes genomes: a test case for predicting lifestyles and emergence of pathogens.</title>
        <authorList>
            <person name="Haridas S."/>
            <person name="Albert R."/>
            <person name="Binder M."/>
            <person name="Bloem J."/>
            <person name="Labutti K."/>
            <person name="Salamov A."/>
            <person name="Andreopoulos B."/>
            <person name="Baker S."/>
            <person name="Barry K."/>
            <person name="Bills G."/>
            <person name="Bluhm B."/>
            <person name="Cannon C."/>
            <person name="Castanera R."/>
            <person name="Culley D."/>
            <person name="Daum C."/>
            <person name="Ezra D."/>
            <person name="Gonzalez J."/>
            <person name="Henrissat B."/>
            <person name="Kuo A."/>
            <person name="Liang C."/>
            <person name="Lipzen A."/>
            <person name="Lutzoni F."/>
            <person name="Magnuson J."/>
            <person name="Mondo S."/>
            <person name="Nolan M."/>
            <person name="Ohm R."/>
            <person name="Pangilinan J."/>
            <person name="Park H.-J."/>
            <person name="Ramirez L."/>
            <person name="Alfaro M."/>
            <person name="Sun H."/>
            <person name="Tritt A."/>
            <person name="Yoshinaga Y."/>
            <person name="Zwiers L.-H."/>
            <person name="Turgeon B."/>
            <person name="Goodwin S."/>
            <person name="Spatafora J."/>
            <person name="Crous P."/>
            <person name="Grigoriev I."/>
        </authorList>
    </citation>
    <scope>NUCLEOTIDE SEQUENCE</scope>
    <source>
        <strain evidence="1">CBS 183.55</strain>
    </source>
</reference>
<dbReference type="RefSeq" id="XP_033443470.1">
    <property type="nucleotide sequence ID" value="XM_033589369.1"/>
</dbReference>
<name>A0A6A5RBP1_9PLEO</name>
<gene>
    <name evidence="1" type="ORF">M421DRAFT_329205</name>
</gene>
<dbReference type="EMBL" id="ML979008">
    <property type="protein sequence ID" value="KAF1923217.1"/>
    <property type="molecule type" value="Genomic_DNA"/>
</dbReference>
<dbReference type="Proteomes" id="UP000800082">
    <property type="component" value="Unassembled WGS sequence"/>
</dbReference>
<organism evidence="1 2">
    <name type="scientific">Didymella exigua CBS 183.55</name>
    <dbReference type="NCBI Taxonomy" id="1150837"/>
    <lineage>
        <taxon>Eukaryota</taxon>
        <taxon>Fungi</taxon>
        <taxon>Dikarya</taxon>
        <taxon>Ascomycota</taxon>
        <taxon>Pezizomycotina</taxon>
        <taxon>Dothideomycetes</taxon>
        <taxon>Pleosporomycetidae</taxon>
        <taxon>Pleosporales</taxon>
        <taxon>Pleosporineae</taxon>
        <taxon>Didymellaceae</taxon>
        <taxon>Didymella</taxon>
    </lineage>
</organism>